<gene>
    <name evidence="1" type="ORF">BAR1_09895</name>
</gene>
<organism evidence="1 2">
    <name type="scientific">Profundibacter amoris</name>
    <dbReference type="NCBI Taxonomy" id="2171755"/>
    <lineage>
        <taxon>Bacteria</taxon>
        <taxon>Pseudomonadati</taxon>
        <taxon>Pseudomonadota</taxon>
        <taxon>Alphaproteobacteria</taxon>
        <taxon>Rhodobacterales</taxon>
        <taxon>Paracoccaceae</taxon>
        <taxon>Profundibacter</taxon>
    </lineage>
</organism>
<accession>A0A347ULP6</accession>
<dbReference type="EMBL" id="CP032125">
    <property type="protein sequence ID" value="AXX99774.1"/>
    <property type="molecule type" value="Genomic_DNA"/>
</dbReference>
<dbReference type="Pfam" id="PF10094">
    <property type="entry name" value="DUF2332"/>
    <property type="match status" value="1"/>
</dbReference>
<proteinExistence type="predicted"/>
<dbReference type="KEGG" id="pamo:BAR1_09895"/>
<dbReference type="OrthoDB" id="7666987at2"/>
<keyword evidence="2" id="KW-1185">Reference proteome</keyword>
<sequence>MFMSATIACLRRGDNWLFAGLRPTTRAPPFGRADAFGEGILSKKKEWGMVGERRCMMQSEGEIRATFAKQAEWCEVLGSPLTARLVAGLGERLDHSTATGRRVLRWNGQADALKDAVALRLAGALNAMVMRGRVPGLAACYPPNPLPEGDVLVAAALAAIREADEEICGWLEFPPQTNEVARSGVLYPGMCIIAQETGLPLALYEVGASGGLNLFADRFAYQLGAAQLGDGQSGVILTPEWSGAPAPLAEPVIVRRKGCDRSPLDVSKPEHRERLRAYIWPDQPLRVERINAALEIAKATPPEMAAMDAAGWVEAEIDEAPETGVVRVLFHSIAYQYFPEDVKTRINARM</sequence>
<reference evidence="1 2" key="1">
    <citation type="submission" date="2018-09" db="EMBL/GenBank/DDBJ databases">
        <title>Profundibacter amoris BAR1 gen. nov., sp. nov., a new member of the Roseobacter clade isolated at Lokis Castle Vent Field on the Arctic Mid-Oceanic Ridge.</title>
        <authorList>
            <person name="Le Moine Bauer S."/>
            <person name="Sjoeberg A.G."/>
            <person name="L'Haridon S."/>
            <person name="Stokke R."/>
            <person name="Roalkvam I."/>
            <person name="Steen I.H."/>
            <person name="Dahle H."/>
        </authorList>
    </citation>
    <scope>NUCLEOTIDE SEQUENCE [LARGE SCALE GENOMIC DNA]</scope>
    <source>
        <strain evidence="1 2">BAR1</strain>
    </source>
</reference>
<name>A0A347ULP6_9RHOB</name>
<dbReference type="AlphaFoldDB" id="A0A347ULP6"/>
<dbReference type="Proteomes" id="UP000261704">
    <property type="component" value="Chromosome"/>
</dbReference>
<protein>
    <submittedName>
        <fullName evidence="1">DUF2332 domain-containing protein</fullName>
    </submittedName>
</protein>
<dbReference type="InterPro" id="IPR011200">
    <property type="entry name" value="UCP012608"/>
</dbReference>
<evidence type="ECO:0000313" key="1">
    <source>
        <dbReference type="EMBL" id="AXX99774.1"/>
    </source>
</evidence>
<dbReference type="PIRSF" id="PIRSF012608">
    <property type="entry name" value="UCP012608"/>
    <property type="match status" value="1"/>
</dbReference>
<evidence type="ECO:0000313" key="2">
    <source>
        <dbReference type="Proteomes" id="UP000261704"/>
    </source>
</evidence>